<evidence type="ECO:0000256" key="8">
    <source>
        <dbReference type="ARBA" id="ARBA00022989"/>
    </source>
</evidence>
<dbReference type="NCBIfam" id="TIGR01494">
    <property type="entry name" value="ATPase_P-type"/>
    <property type="match status" value="2"/>
</dbReference>
<dbReference type="PANTHER" id="PTHR24093">
    <property type="entry name" value="CATION TRANSPORTING ATPASE"/>
    <property type="match status" value="1"/>
</dbReference>
<dbReference type="InterPro" id="IPR023299">
    <property type="entry name" value="ATPase_P-typ_cyto_dom_N"/>
</dbReference>
<feature type="transmembrane region" description="Helical" evidence="11">
    <location>
        <begin position="678"/>
        <end position="697"/>
    </location>
</feature>
<sequence>MDAALLDPDPALLDAAAVVERLRTDPQAGLTAAEAGRRLVAVGTNDIATVPPAPAWRKLLAQFRSPLIYLLLAALIASLAVWVVEGADGWPVDAVVIAVILVLNALLGYAQESRAERAVGALARMAATSATVVRDGAPRTVPASEVVPGDVLLLGEGDAVAADARLLSAAGLEVSEAALTGLSEPVLKDARTLTESAALGDRADMVFKGTAVTTGAGRAVVTATGMATQTGQIAGLVRTVDHEPTPLQREVSRASRLLGIAVLVIAVVVIATIVGVFGIHSAHDAVTAVLLGVSLAVAAVPEGLPAIMSVVLALGMRRMAGQNAVVKELSSAETLGSASVVCSGKTGTLTTGEMTIVRVVTPLGGVTVTGAGHRPEGRLERGGVALDEGGDLWRQAALVLAAGAASAGDAALELRDGRWTVRGDPVGAAFLVARAKLGDGLPPDPAGATTGDPDEVLGRCAGMRAGDGLAPLDASARAAIRADAERLALDALHAVAVAYRPDGDLVYLGMVGITDPPRPEAAAAIAEARRAGVRVVMITGDHPRVAARVARQLGIEDAESAVSGADLAALDDEQLRETVRRHSQYTQIDPAGKQRIIDALHADHEIVAVTGEGINDAPALKSADIGIAMGRSGTEVAREAANMILADDNFATIVQAIREGRGIFANIKKSLRYLLSSNMGEIFTVFFGVVLAGAVGLSQGDTVALPLLATQILWINLLTDGAPALALGVDPQTEEVMSRPPRAASDRVIDARMWNNIVVIGATVAAATLVTIHLYAPDGPLPSSVDTARTAGFTVLVIAQLINTINARSETRSAFHRFFANPWLWAAIGLSALLQVAVVQLPVLNAAFTTTPLSVSQWLVCIAVASTVLWVSEIRKLILRRWATDQRGHQSRPQESKSV</sequence>
<dbReference type="Proteomes" id="UP000192601">
    <property type="component" value="Unassembled WGS sequence"/>
</dbReference>
<dbReference type="GO" id="GO:0005388">
    <property type="term" value="F:P-type calcium transporter activity"/>
    <property type="evidence" value="ECO:0007669"/>
    <property type="project" value="TreeGrafter"/>
</dbReference>
<dbReference type="PRINTS" id="PR00119">
    <property type="entry name" value="CATATPASE"/>
</dbReference>
<evidence type="ECO:0000313" key="13">
    <source>
        <dbReference type="EMBL" id="ORB70017.1"/>
    </source>
</evidence>
<proteinExistence type="predicted"/>
<dbReference type="GO" id="GO:0016887">
    <property type="term" value="F:ATP hydrolysis activity"/>
    <property type="evidence" value="ECO:0007669"/>
    <property type="project" value="InterPro"/>
</dbReference>
<dbReference type="PRINTS" id="PR00120">
    <property type="entry name" value="HATPASE"/>
</dbReference>
<dbReference type="Pfam" id="PF00702">
    <property type="entry name" value="Hydrolase"/>
    <property type="match status" value="1"/>
</dbReference>
<accession>A0A1X0K4P3</accession>
<evidence type="ECO:0000256" key="9">
    <source>
        <dbReference type="ARBA" id="ARBA00023136"/>
    </source>
</evidence>
<dbReference type="InterPro" id="IPR001757">
    <property type="entry name" value="P_typ_ATPase"/>
</dbReference>
<reference evidence="13 14" key="1">
    <citation type="submission" date="2017-02" db="EMBL/GenBank/DDBJ databases">
        <title>The new phylogeny of genus Mycobacterium.</title>
        <authorList>
            <person name="Tortoli E."/>
            <person name="Trovato A."/>
            <person name="Cirillo D.M."/>
        </authorList>
    </citation>
    <scope>NUCLEOTIDE SEQUENCE [LARGE SCALE GENOMIC DNA]</scope>
    <source>
        <strain evidence="13 14">DSM 43992</strain>
    </source>
</reference>
<keyword evidence="6" id="KW-0067">ATP-binding</keyword>
<dbReference type="Gene3D" id="2.70.150.10">
    <property type="entry name" value="Calcium-transporting ATPase, cytoplasmic transduction domain A"/>
    <property type="match status" value="1"/>
</dbReference>
<dbReference type="InterPro" id="IPR023298">
    <property type="entry name" value="ATPase_P-typ_TM_dom_sf"/>
</dbReference>
<keyword evidence="5" id="KW-0547">Nucleotide-binding</keyword>
<dbReference type="PANTHER" id="PTHR24093:SF506">
    <property type="entry name" value="CATION-TRANSPORTING ATPASE PMA1"/>
    <property type="match status" value="1"/>
</dbReference>
<dbReference type="RefSeq" id="WP_083179578.1">
    <property type="nucleotide sequence ID" value="NZ_MVIJ01000054.1"/>
</dbReference>
<dbReference type="Gene3D" id="1.20.1110.10">
    <property type="entry name" value="Calcium-transporting ATPase, transmembrane domain"/>
    <property type="match status" value="2"/>
</dbReference>
<keyword evidence="3 11" id="KW-0812">Transmembrane</keyword>
<evidence type="ECO:0000259" key="12">
    <source>
        <dbReference type="SMART" id="SM00831"/>
    </source>
</evidence>
<evidence type="ECO:0000256" key="2">
    <source>
        <dbReference type="ARBA" id="ARBA00022475"/>
    </source>
</evidence>
<protein>
    <submittedName>
        <fullName evidence="13">Haloacid dehalogenase</fullName>
    </submittedName>
</protein>
<name>A0A1X0K4P3_MYCSC</name>
<feature type="transmembrane region" description="Helical" evidence="11">
    <location>
        <begin position="90"/>
        <end position="110"/>
    </location>
</feature>
<dbReference type="SUPFAM" id="SSF81653">
    <property type="entry name" value="Calcium ATPase, transduction domain A"/>
    <property type="match status" value="1"/>
</dbReference>
<keyword evidence="9 11" id="KW-0472">Membrane</keyword>
<dbReference type="SMART" id="SM00831">
    <property type="entry name" value="Cation_ATPase_N"/>
    <property type="match status" value="1"/>
</dbReference>
<dbReference type="SUPFAM" id="SSF81665">
    <property type="entry name" value="Calcium ATPase, transmembrane domain M"/>
    <property type="match status" value="1"/>
</dbReference>
<dbReference type="Pfam" id="PF00689">
    <property type="entry name" value="Cation_ATPase_C"/>
    <property type="match status" value="1"/>
</dbReference>
<evidence type="ECO:0000256" key="7">
    <source>
        <dbReference type="ARBA" id="ARBA00022842"/>
    </source>
</evidence>
<feature type="transmembrane region" description="Helical" evidence="11">
    <location>
        <begin position="703"/>
        <end position="729"/>
    </location>
</feature>
<dbReference type="InterPro" id="IPR023214">
    <property type="entry name" value="HAD_sf"/>
</dbReference>
<dbReference type="Gene3D" id="3.40.50.1000">
    <property type="entry name" value="HAD superfamily/HAD-like"/>
    <property type="match status" value="2"/>
</dbReference>
<evidence type="ECO:0000256" key="5">
    <source>
        <dbReference type="ARBA" id="ARBA00022741"/>
    </source>
</evidence>
<evidence type="ECO:0000256" key="6">
    <source>
        <dbReference type="ARBA" id="ARBA00022840"/>
    </source>
</evidence>
<dbReference type="EMBL" id="MVIJ01000054">
    <property type="protein sequence ID" value="ORB70017.1"/>
    <property type="molecule type" value="Genomic_DNA"/>
</dbReference>
<feature type="transmembrane region" description="Helical" evidence="11">
    <location>
        <begin position="788"/>
        <end position="806"/>
    </location>
</feature>
<feature type="transmembrane region" description="Helical" evidence="11">
    <location>
        <begin position="257"/>
        <end position="279"/>
    </location>
</feature>
<gene>
    <name evidence="13" type="ORF">BST44_24450</name>
</gene>
<comment type="caution">
    <text evidence="13">The sequence shown here is derived from an EMBL/GenBank/DDBJ whole genome shotgun (WGS) entry which is preliminary data.</text>
</comment>
<dbReference type="GO" id="GO:0005524">
    <property type="term" value="F:ATP binding"/>
    <property type="evidence" value="ECO:0007669"/>
    <property type="project" value="UniProtKB-KW"/>
</dbReference>
<comment type="catalytic activity">
    <reaction evidence="10">
        <text>ATP + H2O = ADP + phosphate + H(+)</text>
        <dbReference type="Rhea" id="RHEA:13065"/>
        <dbReference type="ChEBI" id="CHEBI:15377"/>
        <dbReference type="ChEBI" id="CHEBI:15378"/>
        <dbReference type="ChEBI" id="CHEBI:30616"/>
        <dbReference type="ChEBI" id="CHEBI:43474"/>
        <dbReference type="ChEBI" id="CHEBI:456216"/>
    </reaction>
</comment>
<keyword evidence="14" id="KW-1185">Reference proteome</keyword>
<dbReference type="GO" id="GO:0046872">
    <property type="term" value="F:metal ion binding"/>
    <property type="evidence" value="ECO:0007669"/>
    <property type="project" value="UniProtKB-KW"/>
</dbReference>
<dbReference type="OrthoDB" id="9814270at2"/>
<keyword evidence="4" id="KW-0479">Metal-binding</keyword>
<feature type="domain" description="Cation-transporting P-type ATPase N-terminal" evidence="12">
    <location>
        <begin position="9"/>
        <end position="83"/>
    </location>
</feature>
<dbReference type="SUPFAM" id="SSF56784">
    <property type="entry name" value="HAD-like"/>
    <property type="match status" value="1"/>
</dbReference>
<evidence type="ECO:0000256" key="1">
    <source>
        <dbReference type="ARBA" id="ARBA00004651"/>
    </source>
</evidence>
<dbReference type="AlphaFoldDB" id="A0A1X0K4P3"/>
<keyword evidence="2" id="KW-1003">Cell membrane</keyword>
<evidence type="ECO:0000256" key="11">
    <source>
        <dbReference type="SAM" id="Phobius"/>
    </source>
</evidence>
<feature type="transmembrane region" description="Helical" evidence="11">
    <location>
        <begin position="757"/>
        <end position="776"/>
    </location>
</feature>
<feature type="transmembrane region" description="Helical" evidence="11">
    <location>
        <begin position="285"/>
        <end position="314"/>
    </location>
</feature>
<evidence type="ECO:0000313" key="14">
    <source>
        <dbReference type="Proteomes" id="UP000192601"/>
    </source>
</evidence>
<evidence type="ECO:0000256" key="10">
    <source>
        <dbReference type="ARBA" id="ARBA00049360"/>
    </source>
</evidence>
<keyword evidence="8 11" id="KW-1133">Transmembrane helix</keyword>
<dbReference type="InterPro" id="IPR006068">
    <property type="entry name" value="ATPase_P-typ_cation-transptr_C"/>
</dbReference>
<dbReference type="Pfam" id="PF00690">
    <property type="entry name" value="Cation_ATPase_N"/>
    <property type="match status" value="1"/>
</dbReference>
<evidence type="ECO:0000256" key="4">
    <source>
        <dbReference type="ARBA" id="ARBA00022723"/>
    </source>
</evidence>
<keyword evidence="7" id="KW-0460">Magnesium</keyword>
<feature type="transmembrane region" description="Helical" evidence="11">
    <location>
        <begin position="818"/>
        <end position="843"/>
    </location>
</feature>
<organism evidence="13 14">
    <name type="scientific">Mycobacterium scrofulaceum</name>
    <dbReference type="NCBI Taxonomy" id="1783"/>
    <lineage>
        <taxon>Bacteria</taxon>
        <taxon>Bacillati</taxon>
        <taxon>Actinomycetota</taxon>
        <taxon>Actinomycetes</taxon>
        <taxon>Mycobacteriales</taxon>
        <taxon>Mycobacteriaceae</taxon>
        <taxon>Mycobacterium</taxon>
    </lineage>
</organism>
<dbReference type="Gene3D" id="3.40.1110.10">
    <property type="entry name" value="Calcium-transporting ATPase, cytoplasmic domain N"/>
    <property type="match status" value="2"/>
</dbReference>
<comment type="subcellular location">
    <subcellularLocation>
        <location evidence="1">Cell membrane</location>
        <topology evidence="1">Multi-pass membrane protein</topology>
    </subcellularLocation>
</comment>
<dbReference type="GO" id="GO:0005886">
    <property type="term" value="C:plasma membrane"/>
    <property type="evidence" value="ECO:0007669"/>
    <property type="project" value="UniProtKB-SubCell"/>
</dbReference>
<feature type="transmembrane region" description="Helical" evidence="11">
    <location>
        <begin position="855"/>
        <end position="872"/>
    </location>
</feature>
<feature type="transmembrane region" description="Helical" evidence="11">
    <location>
        <begin position="67"/>
        <end position="84"/>
    </location>
</feature>
<dbReference type="Pfam" id="PF00122">
    <property type="entry name" value="E1-E2_ATPase"/>
    <property type="match status" value="1"/>
</dbReference>
<dbReference type="InterPro" id="IPR008250">
    <property type="entry name" value="ATPase_P-typ_transduc_dom_A_sf"/>
</dbReference>
<dbReference type="InterPro" id="IPR059000">
    <property type="entry name" value="ATPase_P-type_domA"/>
</dbReference>
<dbReference type="STRING" id="1783.BST44_24450"/>
<dbReference type="InterPro" id="IPR004014">
    <property type="entry name" value="ATPase_P-typ_cation-transptr_N"/>
</dbReference>
<evidence type="ECO:0000256" key="3">
    <source>
        <dbReference type="ARBA" id="ARBA00022692"/>
    </source>
</evidence>
<dbReference type="InterPro" id="IPR036412">
    <property type="entry name" value="HAD-like_sf"/>
</dbReference>